<gene>
    <name evidence="2" type="ORF">BacF7301_19290</name>
</gene>
<dbReference type="SUPFAM" id="SSF57997">
    <property type="entry name" value="Tropomyosin"/>
    <property type="match status" value="1"/>
</dbReference>
<dbReference type="KEGG" id="bfc:BacF7301_19290"/>
<evidence type="ECO:0000313" key="3">
    <source>
        <dbReference type="Proteomes" id="UP000501780"/>
    </source>
</evidence>
<dbReference type="Gene3D" id="1.20.5.340">
    <property type="match status" value="1"/>
</dbReference>
<name>A0A6H0KSA1_9BACE</name>
<protein>
    <submittedName>
        <fullName evidence="2">Uncharacterized protein</fullName>
    </submittedName>
</protein>
<proteinExistence type="predicted"/>
<keyword evidence="1" id="KW-0175">Coiled coil</keyword>
<reference evidence="2 3" key="1">
    <citation type="submission" date="2020-03" db="EMBL/GenBank/DDBJ databases">
        <title>Genomic analysis of Bacteroides faecium CBA7301.</title>
        <authorList>
            <person name="Kim J."/>
            <person name="Roh S.W."/>
        </authorList>
    </citation>
    <scope>NUCLEOTIDE SEQUENCE [LARGE SCALE GENOMIC DNA]</scope>
    <source>
        <strain evidence="2 3">CBA7301</strain>
    </source>
</reference>
<dbReference type="PANTHER" id="PTHR18937">
    <property type="entry name" value="STRUCTURAL MAINTENANCE OF CHROMOSOMES SMC FAMILY MEMBER"/>
    <property type="match status" value="1"/>
</dbReference>
<dbReference type="Gene3D" id="1.20.120.330">
    <property type="entry name" value="Nucleotidyltransferases domain 2"/>
    <property type="match status" value="1"/>
</dbReference>
<evidence type="ECO:0000313" key="2">
    <source>
        <dbReference type="EMBL" id="QIU96165.1"/>
    </source>
</evidence>
<dbReference type="EMBL" id="CP050831">
    <property type="protein sequence ID" value="QIU96165.1"/>
    <property type="molecule type" value="Genomic_DNA"/>
</dbReference>
<dbReference type="Proteomes" id="UP000501780">
    <property type="component" value="Chromosome"/>
</dbReference>
<dbReference type="AlphaFoldDB" id="A0A6H0KSA1"/>
<feature type="coiled-coil region" evidence="1">
    <location>
        <begin position="226"/>
        <end position="285"/>
    </location>
</feature>
<keyword evidence="3" id="KW-1185">Reference proteome</keyword>
<dbReference type="PROSITE" id="PS51257">
    <property type="entry name" value="PROKAR_LIPOPROTEIN"/>
    <property type="match status" value="1"/>
</dbReference>
<dbReference type="RefSeq" id="WP_167965388.1">
    <property type="nucleotide sequence ID" value="NZ_CP050831.1"/>
</dbReference>
<feature type="coiled-coil region" evidence="1">
    <location>
        <begin position="35"/>
        <end position="184"/>
    </location>
</feature>
<evidence type="ECO:0000256" key="1">
    <source>
        <dbReference type="SAM" id="Coils"/>
    </source>
</evidence>
<feature type="coiled-coil region" evidence="1">
    <location>
        <begin position="313"/>
        <end position="385"/>
    </location>
</feature>
<sequence>MDIKKHNFIFVIVLFLLGTTSVLMGGCQKDYDGQLEIIRNQIKSGEISLDNLNSKVILIDEQIAALQKALEDAETTEEHKKDIQAVLKKLDDVKTELEGKIAGLEKKIADNNEELIGIKETIESLEQQFNEKLLAISIEIQGIDVRLDALDGRVNALEGQVKALEEIRETIQDEIDDLRDKIAKAPSQEQIGKLEKAVGDLTKLQEELGNSITTLTKQVGDIATDVKRHEEAISDAARDIIDINNRITEVMAEHATEFKNLWDAINGIKEQYTKWDEKFEKLTDEFSALQSDYIEKITALEELIKTVEPEEIAKEIEEVKKELNKLSSAVEKNKADILTTSNLVVDVKKQVEALNEIVTEHKQRISAIEKEIKSIQEDIKNLFDRIQSMVIIPQYTGNYVKLETSNESNKTYNLTMEVDIRPFSIAAKIAKGAFSISVKSVEPTPTREVSELPAFSIESVSSNKGSSTFTITASTTMEIGNASIYSTPMNFQVALALDDVSSGTSKNDRLSEYMGVYYVAPGSIDEDVLYKFYENGEMKEELKNVTESISPSILESNCYLRTFLDNGNFMGKSYPIFDSKITANRGEKQVRANEEEDFEVEFSLASAAYSSQASLGLANCFTVSRNGVIAQIKDASAYVKSLDGVKIFVGLQAKKGSVKYGKHCYICVVLKNKD</sequence>
<accession>A0A6H0KSA1</accession>
<organism evidence="2 3">
    <name type="scientific">Bacteroides faecium</name>
    <dbReference type="NCBI Taxonomy" id="2715212"/>
    <lineage>
        <taxon>Bacteria</taxon>
        <taxon>Pseudomonadati</taxon>
        <taxon>Bacteroidota</taxon>
        <taxon>Bacteroidia</taxon>
        <taxon>Bacteroidales</taxon>
        <taxon>Bacteroidaceae</taxon>
        <taxon>Bacteroides</taxon>
    </lineage>
</organism>